<comment type="caution">
    <text evidence="1">The sequence shown here is derived from an EMBL/GenBank/DDBJ whole genome shotgun (WGS) entry which is preliminary data.</text>
</comment>
<dbReference type="AlphaFoldDB" id="A0A6V7XCK0"/>
<evidence type="ECO:0000313" key="1">
    <source>
        <dbReference type="EMBL" id="CAD2197060.1"/>
    </source>
</evidence>
<dbReference type="EMBL" id="CAJEWN010001391">
    <property type="protein sequence ID" value="CAD2197060.1"/>
    <property type="molecule type" value="Genomic_DNA"/>
</dbReference>
<organism evidence="1 2">
    <name type="scientific">Meloidogyne enterolobii</name>
    <name type="common">Root-knot nematode worm</name>
    <name type="synonym">Meloidogyne mayaguensis</name>
    <dbReference type="NCBI Taxonomy" id="390850"/>
    <lineage>
        <taxon>Eukaryota</taxon>
        <taxon>Metazoa</taxon>
        <taxon>Ecdysozoa</taxon>
        <taxon>Nematoda</taxon>
        <taxon>Chromadorea</taxon>
        <taxon>Rhabditida</taxon>
        <taxon>Tylenchina</taxon>
        <taxon>Tylenchomorpha</taxon>
        <taxon>Tylenchoidea</taxon>
        <taxon>Meloidogynidae</taxon>
        <taxon>Meloidogyninae</taxon>
        <taxon>Meloidogyne</taxon>
    </lineage>
</organism>
<dbReference type="Proteomes" id="UP000580250">
    <property type="component" value="Unassembled WGS sequence"/>
</dbReference>
<accession>A0A6V7XCK0</accession>
<evidence type="ECO:0000313" key="2">
    <source>
        <dbReference type="Proteomes" id="UP000580250"/>
    </source>
</evidence>
<proteinExistence type="predicted"/>
<sequence length="137" mass="16039">MTEYINLKYETSLGKLKICLVREMPQDLGPEATVNQLRRQLYWTKETIKDLEEGLATVEEADDKIKEKIERLPASVREEKMAQYSRWVKEAAVKNILEAPNTHLANWKQHRVSLAQRLDLPIDLEESTIYKRVSELE</sequence>
<name>A0A6V7XCK0_MELEN</name>
<protein>
    <submittedName>
        <fullName evidence="1">Uncharacterized protein</fullName>
    </submittedName>
</protein>
<reference evidence="1 2" key="1">
    <citation type="submission" date="2020-08" db="EMBL/GenBank/DDBJ databases">
        <authorList>
            <person name="Koutsovoulos G."/>
            <person name="Danchin GJ E."/>
        </authorList>
    </citation>
    <scope>NUCLEOTIDE SEQUENCE [LARGE SCALE GENOMIC DNA]</scope>
</reference>
<gene>
    <name evidence="1" type="ORF">MENT_LOCUS50274</name>
</gene>